<dbReference type="PANTHER" id="PTHR11645">
    <property type="entry name" value="PYRROLINE-5-CARBOXYLATE REDUCTASE"/>
    <property type="match status" value="1"/>
</dbReference>
<accession>A0A3M6PYW6</accession>
<comment type="pathway">
    <text evidence="4">Amino-acid biosynthesis; L-proline biosynthesis; L-proline from L-glutamate 5-semialdehyde: step 1/1.</text>
</comment>
<dbReference type="InterPro" id="IPR008927">
    <property type="entry name" value="6-PGluconate_DH-like_C_sf"/>
</dbReference>
<gene>
    <name evidence="4" type="primary">proC</name>
    <name evidence="10" type="ORF">EBQ25_01260</name>
    <name evidence="9" type="ORF">EBQ26_09675</name>
</gene>
<dbReference type="Proteomes" id="UP000267035">
    <property type="component" value="Unassembled WGS sequence"/>
</dbReference>
<dbReference type="RefSeq" id="WP_122238816.1">
    <property type="nucleotide sequence ID" value="NZ_RDQL01000001.1"/>
</dbReference>
<evidence type="ECO:0000256" key="1">
    <source>
        <dbReference type="ARBA" id="ARBA00005525"/>
    </source>
</evidence>
<dbReference type="FunFam" id="1.10.3730.10:FF:000001">
    <property type="entry name" value="Pyrroline-5-carboxylate reductase"/>
    <property type="match status" value="1"/>
</dbReference>
<dbReference type="AlphaFoldDB" id="A0A3M6PYW6"/>
<dbReference type="InterPro" id="IPR000304">
    <property type="entry name" value="Pyrroline-COOH_reductase"/>
</dbReference>
<evidence type="ECO:0000259" key="8">
    <source>
        <dbReference type="Pfam" id="PF14748"/>
    </source>
</evidence>
<dbReference type="HAMAP" id="MF_01925">
    <property type="entry name" value="P5C_reductase"/>
    <property type="match status" value="1"/>
</dbReference>
<dbReference type="InterPro" id="IPR029036">
    <property type="entry name" value="P5CR_dimer"/>
</dbReference>
<keyword evidence="2 4" id="KW-0521">NADP</keyword>
<evidence type="ECO:0000313" key="10">
    <source>
        <dbReference type="EMBL" id="RMX02935.1"/>
    </source>
</evidence>
<accession>A0A3M6QIX6</accession>
<dbReference type="NCBIfam" id="TIGR00112">
    <property type="entry name" value="proC"/>
    <property type="match status" value="1"/>
</dbReference>
<dbReference type="EMBL" id="RDQM01000012">
    <property type="protein sequence ID" value="RMW96227.1"/>
    <property type="molecule type" value="Genomic_DNA"/>
</dbReference>
<keyword evidence="11" id="KW-1185">Reference proteome</keyword>
<keyword evidence="4" id="KW-0963">Cytoplasm</keyword>
<dbReference type="InterPro" id="IPR028939">
    <property type="entry name" value="P5C_Rdtase_cat_N"/>
</dbReference>
<dbReference type="PANTHER" id="PTHR11645:SF0">
    <property type="entry name" value="PYRROLINE-5-CARBOXYLATE REDUCTASE 3"/>
    <property type="match status" value="1"/>
</dbReference>
<evidence type="ECO:0000259" key="7">
    <source>
        <dbReference type="Pfam" id="PF03807"/>
    </source>
</evidence>
<proteinExistence type="inferred from homology"/>
<comment type="similarity">
    <text evidence="1 4">Belongs to the pyrroline-5-carboxylate reductase family.</text>
</comment>
<feature type="domain" description="Pyrroline-5-carboxylate reductase dimerisation" evidence="8">
    <location>
        <begin position="160"/>
        <end position="264"/>
    </location>
</feature>
<comment type="catalytic activity">
    <reaction evidence="4">
        <text>L-proline + NADP(+) = (S)-1-pyrroline-5-carboxylate + NADPH + 2 H(+)</text>
        <dbReference type="Rhea" id="RHEA:14109"/>
        <dbReference type="ChEBI" id="CHEBI:15378"/>
        <dbReference type="ChEBI" id="CHEBI:17388"/>
        <dbReference type="ChEBI" id="CHEBI:57783"/>
        <dbReference type="ChEBI" id="CHEBI:58349"/>
        <dbReference type="ChEBI" id="CHEBI:60039"/>
        <dbReference type="EC" id="1.5.1.2"/>
    </reaction>
</comment>
<sequence length="269" mass="27889">MTSRIAFVGGGNMARAIIGGLIDSGWPAQAITVIEPHAPTAAALERDFAIAVQSQGDATLAEAACVVWAVKPQVLKEVALALRPLLGASLHLSIAAGVTTPSLQGWLASARIVRAMPNTPALIRKGMTGLFAAPSVSEADRQLAQRIAQAVGQVQWVEQEALLDAVTAISGSGPAYVFYFLEAMQQAGESLGLTRAQAYRLAVATFEGAAALAAASDEPPEVLRQRVTSKGGTTFAATSAMDACDLQAHFMAAIQASSTRAAEMAREFG</sequence>
<dbReference type="SUPFAM" id="SSF48179">
    <property type="entry name" value="6-phosphogluconate dehydrogenase C-terminal domain-like"/>
    <property type="match status" value="1"/>
</dbReference>
<dbReference type="EC" id="1.5.1.2" evidence="4 5"/>
<dbReference type="EMBL" id="RDQL01000001">
    <property type="protein sequence ID" value="RMX02935.1"/>
    <property type="molecule type" value="Genomic_DNA"/>
</dbReference>
<evidence type="ECO:0000256" key="3">
    <source>
        <dbReference type="ARBA" id="ARBA00023002"/>
    </source>
</evidence>
<dbReference type="SUPFAM" id="SSF51735">
    <property type="entry name" value="NAD(P)-binding Rossmann-fold domains"/>
    <property type="match status" value="1"/>
</dbReference>
<dbReference type="PIRSF" id="PIRSF000193">
    <property type="entry name" value="Pyrrol-5-carb_rd"/>
    <property type="match status" value="1"/>
</dbReference>
<dbReference type="InterPro" id="IPR036291">
    <property type="entry name" value="NAD(P)-bd_dom_sf"/>
</dbReference>
<evidence type="ECO:0000256" key="5">
    <source>
        <dbReference type="NCBIfam" id="TIGR00112"/>
    </source>
</evidence>
<reference evidence="11 12" key="1">
    <citation type="submission" date="2018-10" db="EMBL/GenBank/DDBJ databases">
        <title>Comamonadaceae CDC group NO-1 genome sequencing and assembly.</title>
        <authorList>
            <person name="Bernier A.-M."/>
            <person name="Bernard K."/>
        </authorList>
    </citation>
    <scope>NUCLEOTIDE SEQUENCE [LARGE SCALE GENOMIC DNA]</scope>
    <source>
        <strain evidence="10 11">NML161473</strain>
        <strain evidence="9 12">NML970147</strain>
    </source>
</reference>
<name>A0A3M6PYW6_9BURK</name>
<dbReference type="Pfam" id="PF03807">
    <property type="entry name" value="F420_oxidored"/>
    <property type="match status" value="1"/>
</dbReference>
<evidence type="ECO:0000313" key="11">
    <source>
        <dbReference type="Proteomes" id="UP000267035"/>
    </source>
</evidence>
<keyword evidence="3 4" id="KW-0560">Oxidoreductase</keyword>
<dbReference type="UniPathway" id="UPA00098">
    <property type="reaction ID" value="UER00361"/>
</dbReference>
<evidence type="ECO:0000256" key="6">
    <source>
        <dbReference type="PIRSR" id="PIRSR000193-1"/>
    </source>
</evidence>
<comment type="caution">
    <text evidence="9">The sequence shown here is derived from an EMBL/GenBank/DDBJ whole genome shotgun (WGS) entry which is preliminary data.</text>
</comment>
<comment type="function">
    <text evidence="4">Catalyzes the reduction of 1-pyrroline-5-carboxylate (PCA) to L-proline.</text>
</comment>
<dbReference type="Gene3D" id="3.40.50.720">
    <property type="entry name" value="NAD(P)-binding Rossmann-like Domain"/>
    <property type="match status" value="1"/>
</dbReference>
<keyword evidence="4" id="KW-0641">Proline biosynthesis</keyword>
<evidence type="ECO:0000313" key="12">
    <source>
        <dbReference type="Proteomes" id="UP000267521"/>
    </source>
</evidence>
<organism evidence="9 12">
    <name type="scientific">Allofranklinella schreckenbergeri</name>
    <dbReference type="NCBI Taxonomy" id="1076744"/>
    <lineage>
        <taxon>Bacteria</taxon>
        <taxon>Pseudomonadati</taxon>
        <taxon>Pseudomonadota</taxon>
        <taxon>Betaproteobacteria</taxon>
        <taxon>Burkholderiales</taxon>
        <taxon>Comamonadaceae</taxon>
        <taxon>Allofranklinella</taxon>
    </lineage>
</organism>
<keyword evidence="4" id="KW-0028">Amino-acid biosynthesis</keyword>
<feature type="domain" description="Pyrroline-5-carboxylate reductase catalytic N-terminal" evidence="7">
    <location>
        <begin position="4"/>
        <end position="97"/>
    </location>
</feature>
<evidence type="ECO:0000256" key="4">
    <source>
        <dbReference type="HAMAP-Rule" id="MF_01925"/>
    </source>
</evidence>
<evidence type="ECO:0000313" key="9">
    <source>
        <dbReference type="EMBL" id="RMW96227.1"/>
    </source>
</evidence>
<dbReference type="GO" id="GO:0005737">
    <property type="term" value="C:cytoplasm"/>
    <property type="evidence" value="ECO:0007669"/>
    <property type="project" value="UniProtKB-SubCell"/>
</dbReference>
<dbReference type="GO" id="GO:0055129">
    <property type="term" value="P:L-proline biosynthetic process"/>
    <property type="evidence" value="ECO:0007669"/>
    <property type="project" value="UniProtKB-UniRule"/>
</dbReference>
<comment type="catalytic activity">
    <reaction evidence="4">
        <text>L-proline + NAD(+) = (S)-1-pyrroline-5-carboxylate + NADH + 2 H(+)</text>
        <dbReference type="Rhea" id="RHEA:14105"/>
        <dbReference type="ChEBI" id="CHEBI:15378"/>
        <dbReference type="ChEBI" id="CHEBI:17388"/>
        <dbReference type="ChEBI" id="CHEBI:57540"/>
        <dbReference type="ChEBI" id="CHEBI:57945"/>
        <dbReference type="ChEBI" id="CHEBI:60039"/>
        <dbReference type="EC" id="1.5.1.2"/>
    </reaction>
</comment>
<dbReference type="Proteomes" id="UP000267521">
    <property type="component" value="Unassembled WGS sequence"/>
</dbReference>
<protein>
    <recommendedName>
        <fullName evidence="4 5">Pyrroline-5-carboxylate reductase</fullName>
        <shortName evidence="4">P5C reductase</shortName>
        <shortName evidence="4">P5CR</shortName>
        <ecNumber evidence="4 5">1.5.1.2</ecNumber>
    </recommendedName>
    <alternativeName>
        <fullName evidence="4">PCA reductase</fullName>
    </alternativeName>
</protein>
<evidence type="ECO:0000256" key="2">
    <source>
        <dbReference type="ARBA" id="ARBA00022857"/>
    </source>
</evidence>
<dbReference type="Pfam" id="PF14748">
    <property type="entry name" value="P5CR_dimer"/>
    <property type="match status" value="1"/>
</dbReference>
<dbReference type="Gene3D" id="1.10.3730.10">
    <property type="entry name" value="ProC C-terminal domain-like"/>
    <property type="match status" value="1"/>
</dbReference>
<dbReference type="GO" id="GO:0004735">
    <property type="term" value="F:pyrroline-5-carboxylate reductase activity"/>
    <property type="evidence" value="ECO:0007669"/>
    <property type="project" value="UniProtKB-UniRule"/>
</dbReference>
<feature type="binding site" evidence="6">
    <location>
        <begin position="69"/>
        <end position="72"/>
    </location>
    <ligand>
        <name>NADP(+)</name>
        <dbReference type="ChEBI" id="CHEBI:58349"/>
    </ligand>
</feature>
<comment type="subcellular location">
    <subcellularLocation>
        <location evidence="4">Cytoplasm</location>
    </subcellularLocation>
</comment>